<comment type="caution">
    <text evidence="1">The sequence shown here is derived from an EMBL/GenBank/DDBJ whole genome shotgun (WGS) entry which is preliminary data.</text>
</comment>
<dbReference type="Proteomes" id="UP000887159">
    <property type="component" value="Unassembled WGS sequence"/>
</dbReference>
<protein>
    <submittedName>
        <fullName evidence="1">Uncharacterized protein</fullName>
    </submittedName>
</protein>
<accession>A0A8X6W8W7</accession>
<gene>
    <name evidence="1" type="ORF">TNCV_3522181</name>
</gene>
<organism evidence="1 2">
    <name type="scientific">Trichonephila clavipes</name>
    <name type="common">Golden silk orbweaver</name>
    <name type="synonym">Nephila clavipes</name>
    <dbReference type="NCBI Taxonomy" id="2585209"/>
    <lineage>
        <taxon>Eukaryota</taxon>
        <taxon>Metazoa</taxon>
        <taxon>Ecdysozoa</taxon>
        <taxon>Arthropoda</taxon>
        <taxon>Chelicerata</taxon>
        <taxon>Arachnida</taxon>
        <taxon>Araneae</taxon>
        <taxon>Araneomorphae</taxon>
        <taxon>Entelegynae</taxon>
        <taxon>Araneoidea</taxon>
        <taxon>Nephilidae</taxon>
        <taxon>Trichonephila</taxon>
    </lineage>
</organism>
<name>A0A8X6W8W7_TRICX</name>
<dbReference type="EMBL" id="BMAU01021393">
    <property type="protein sequence ID" value="GFY30455.1"/>
    <property type="molecule type" value="Genomic_DNA"/>
</dbReference>
<keyword evidence="2" id="KW-1185">Reference proteome</keyword>
<evidence type="ECO:0000313" key="1">
    <source>
        <dbReference type="EMBL" id="GFY30455.1"/>
    </source>
</evidence>
<evidence type="ECO:0000313" key="2">
    <source>
        <dbReference type="Proteomes" id="UP000887159"/>
    </source>
</evidence>
<dbReference type="AlphaFoldDB" id="A0A8X6W8W7"/>
<sequence>MPEFPIVSHRAFALEEVQQEQCIDSMTSEMQRRVIVKGIVQSVTDVSHCMAGTDGRRIVRRIQANPICWSCQLRGRGSADPPL</sequence>
<reference evidence="1" key="1">
    <citation type="submission" date="2020-08" db="EMBL/GenBank/DDBJ databases">
        <title>Multicomponent nature underlies the extraordinary mechanical properties of spider dragline silk.</title>
        <authorList>
            <person name="Kono N."/>
            <person name="Nakamura H."/>
            <person name="Mori M."/>
            <person name="Yoshida Y."/>
            <person name="Ohtoshi R."/>
            <person name="Malay A.D."/>
            <person name="Moran D.A.P."/>
            <person name="Tomita M."/>
            <person name="Numata K."/>
            <person name="Arakawa K."/>
        </authorList>
    </citation>
    <scope>NUCLEOTIDE SEQUENCE</scope>
</reference>
<proteinExistence type="predicted"/>